<sequence>MEEKYEAEIRKLNREMEAYRNTITKLTAKHDGYNHLIQLFESKLQLMAKHVENLQSKSQLKVILIFAKIFWRHRIIGDEYDADTDYWQNLKNFQE</sequence>
<reference evidence="4" key="1">
    <citation type="submission" date="2016-06" db="UniProtKB">
        <authorList>
            <consortium name="WormBaseParasite"/>
        </authorList>
    </citation>
    <scope>IDENTIFICATION</scope>
</reference>
<keyword evidence="1" id="KW-0175">Coiled coil</keyword>
<evidence type="ECO:0000313" key="4">
    <source>
        <dbReference type="WBParaSite" id="GPUH_0000053801-mRNA-1"/>
    </source>
</evidence>
<reference evidence="2 3" key="2">
    <citation type="submission" date="2018-11" db="EMBL/GenBank/DDBJ databases">
        <authorList>
            <consortium name="Pathogen Informatics"/>
        </authorList>
    </citation>
    <scope>NUCLEOTIDE SEQUENCE [LARGE SCALE GENOMIC DNA]</scope>
</reference>
<dbReference type="Proteomes" id="UP000271098">
    <property type="component" value="Unassembled WGS sequence"/>
</dbReference>
<evidence type="ECO:0000313" key="2">
    <source>
        <dbReference type="EMBL" id="VDK28267.1"/>
    </source>
</evidence>
<evidence type="ECO:0000313" key="3">
    <source>
        <dbReference type="Proteomes" id="UP000271098"/>
    </source>
</evidence>
<organism evidence="4">
    <name type="scientific">Gongylonema pulchrum</name>
    <dbReference type="NCBI Taxonomy" id="637853"/>
    <lineage>
        <taxon>Eukaryota</taxon>
        <taxon>Metazoa</taxon>
        <taxon>Ecdysozoa</taxon>
        <taxon>Nematoda</taxon>
        <taxon>Chromadorea</taxon>
        <taxon>Rhabditida</taxon>
        <taxon>Spirurina</taxon>
        <taxon>Spiruromorpha</taxon>
        <taxon>Spiruroidea</taxon>
        <taxon>Gongylonematidae</taxon>
        <taxon>Gongylonema</taxon>
    </lineage>
</organism>
<keyword evidence="3" id="KW-1185">Reference proteome</keyword>
<dbReference type="AlphaFoldDB" id="A0A183CVP7"/>
<name>A0A183CVP7_9BILA</name>
<dbReference type="EMBL" id="UYRT01000494">
    <property type="protein sequence ID" value="VDK28267.1"/>
    <property type="molecule type" value="Genomic_DNA"/>
</dbReference>
<evidence type="ECO:0000256" key="1">
    <source>
        <dbReference type="SAM" id="Coils"/>
    </source>
</evidence>
<feature type="coiled-coil region" evidence="1">
    <location>
        <begin position="2"/>
        <end position="29"/>
    </location>
</feature>
<dbReference type="OrthoDB" id="2161974at2759"/>
<gene>
    <name evidence="2" type="ORF">GPUH_LOCUS538</name>
</gene>
<protein>
    <submittedName>
        <fullName evidence="2 4">Uncharacterized protein</fullName>
    </submittedName>
</protein>
<accession>A0A183CVP7</accession>
<dbReference type="WBParaSite" id="GPUH_0000053801-mRNA-1">
    <property type="protein sequence ID" value="GPUH_0000053801-mRNA-1"/>
    <property type="gene ID" value="GPUH_0000053801"/>
</dbReference>
<proteinExistence type="predicted"/>